<dbReference type="CDD" id="cd00306">
    <property type="entry name" value="Peptidases_S8_S53"/>
    <property type="match status" value="1"/>
</dbReference>
<feature type="active site" description="Charge relay system" evidence="5">
    <location>
        <position position="87"/>
    </location>
</feature>
<dbReference type="EMBL" id="CP042906">
    <property type="protein sequence ID" value="QEX19343.1"/>
    <property type="molecule type" value="Genomic_DNA"/>
</dbReference>
<dbReference type="PROSITE" id="PS51892">
    <property type="entry name" value="SUBTILASE"/>
    <property type="match status" value="1"/>
</dbReference>
<gene>
    <name evidence="7" type="ORF">FRZ44_46560</name>
</gene>
<keyword evidence="2 5" id="KW-0645">Protease</keyword>
<accession>A0A5J6MPM4</accession>
<dbReference type="GO" id="GO:0004252">
    <property type="term" value="F:serine-type endopeptidase activity"/>
    <property type="evidence" value="ECO:0007669"/>
    <property type="project" value="UniProtKB-UniRule"/>
</dbReference>
<dbReference type="KEGG" id="htq:FRZ44_46560"/>
<evidence type="ECO:0000313" key="7">
    <source>
        <dbReference type="EMBL" id="QEX19343.1"/>
    </source>
</evidence>
<comment type="similarity">
    <text evidence="1 5">Belongs to the peptidase S8 family.</text>
</comment>
<feature type="active site" description="Charge relay system" evidence="5">
    <location>
        <position position="38"/>
    </location>
</feature>
<dbReference type="InterPro" id="IPR000209">
    <property type="entry name" value="Peptidase_S8/S53_dom"/>
</dbReference>
<keyword evidence="3 5" id="KW-0378">Hydrolase</keyword>
<evidence type="ECO:0000256" key="4">
    <source>
        <dbReference type="ARBA" id="ARBA00022825"/>
    </source>
</evidence>
<evidence type="ECO:0000313" key="8">
    <source>
        <dbReference type="Proteomes" id="UP000326202"/>
    </source>
</evidence>
<reference evidence="7 8" key="1">
    <citation type="submission" date="2019-08" db="EMBL/GenBank/DDBJ databases">
        <title>Hyperibacter terrae gen. nov., sp. nov. and Hyperibacter viscosus sp. nov., two new members in the family Rhodospirillaceae isolated from the rhizosphere of Hypericum perforatum.</title>
        <authorList>
            <person name="Noviana Z."/>
        </authorList>
    </citation>
    <scope>NUCLEOTIDE SEQUENCE [LARGE SCALE GENOMIC DNA]</scope>
    <source>
        <strain evidence="7 8">R5913</strain>
    </source>
</reference>
<proteinExistence type="inferred from homology"/>
<dbReference type="InterPro" id="IPR050131">
    <property type="entry name" value="Peptidase_S8_subtilisin-like"/>
</dbReference>
<feature type="domain" description="Peptidase S8/S53" evidence="6">
    <location>
        <begin position="32"/>
        <end position="295"/>
    </location>
</feature>
<dbReference type="OrthoDB" id="9790784at2"/>
<keyword evidence="4 5" id="KW-0720">Serine protease</keyword>
<dbReference type="PANTHER" id="PTHR43806:SF11">
    <property type="entry name" value="CEREVISIN-RELATED"/>
    <property type="match status" value="1"/>
</dbReference>
<evidence type="ECO:0000259" key="6">
    <source>
        <dbReference type="Pfam" id="PF00082"/>
    </source>
</evidence>
<dbReference type="Gene3D" id="3.40.50.200">
    <property type="entry name" value="Peptidase S8/S53 domain"/>
    <property type="match status" value="1"/>
</dbReference>
<protein>
    <recommendedName>
        <fullName evidence="6">Peptidase S8/S53 domain-containing protein</fullName>
    </recommendedName>
</protein>
<dbReference type="Proteomes" id="UP000326202">
    <property type="component" value="Chromosome"/>
</dbReference>
<dbReference type="Pfam" id="PF00082">
    <property type="entry name" value="Peptidase_S8"/>
    <property type="match status" value="1"/>
</dbReference>
<dbReference type="InterPro" id="IPR036852">
    <property type="entry name" value="Peptidase_S8/S53_dom_sf"/>
</dbReference>
<evidence type="ECO:0000256" key="5">
    <source>
        <dbReference type="PROSITE-ProRule" id="PRU01240"/>
    </source>
</evidence>
<keyword evidence="8" id="KW-1185">Reference proteome</keyword>
<sequence length="364" mass="39390">MNPRTWNSTLPRLDAALRAVSSPAGVVDWGDIKVAHLDTGYTEHPAFGDWSKGKVPLLVNEGVNYLEPGKPPLDPLKGTGLIRTPGHGTRTSSVLCAPAQTITVDGVKSPFSGMAPGVPVVPYRVVEDVVLEPQMFNRSIWVNLAAAVNHAVEIRHCNLISISLGGPVFPGPELGAAIDRAYEAGVMVVAAAGQYTDSVTYPGKFDRAIGVGGLKSSESWIRIYNHYNAGRDRVDVWGPADPIFRADSTLTNSKGKTVKSPIYGWGYGDGTSYATVHVVAAAAIWRKKQAKALQNYDGWQQIEAFRVALAQAYGTLPHENSPVPRDRAADYTTGTLDAYRLLYATLPKPEQLTKNERLAEKEQN</sequence>
<evidence type="ECO:0000256" key="3">
    <source>
        <dbReference type="ARBA" id="ARBA00022801"/>
    </source>
</evidence>
<name>A0A5J6MPM4_9PROT</name>
<evidence type="ECO:0000256" key="2">
    <source>
        <dbReference type="ARBA" id="ARBA00022670"/>
    </source>
</evidence>
<dbReference type="AlphaFoldDB" id="A0A5J6MPM4"/>
<dbReference type="PANTHER" id="PTHR43806">
    <property type="entry name" value="PEPTIDASE S8"/>
    <property type="match status" value="1"/>
</dbReference>
<dbReference type="GO" id="GO:0006508">
    <property type="term" value="P:proteolysis"/>
    <property type="evidence" value="ECO:0007669"/>
    <property type="project" value="UniProtKB-KW"/>
</dbReference>
<feature type="active site" description="Charge relay system" evidence="5">
    <location>
        <position position="272"/>
    </location>
</feature>
<evidence type="ECO:0000256" key="1">
    <source>
        <dbReference type="ARBA" id="ARBA00011073"/>
    </source>
</evidence>
<organism evidence="7 8">
    <name type="scientific">Hypericibacter terrae</name>
    <dbReference type="NCBI Taxonomy" id="2602015"/>
    <lineage>
        <taxon>Bacteria</taxon>
        <taxon>Pseudomonadati</taxon>
        <taxon>Pseudomonadota</taxon>
        <taxon>Alphaproteobacteria</taxon>
        <taxon>Rhodospirillales</taxon>
        <taxon>Dongiaceae</taxon>
        <taxon>Hypericibacter</taxon>
    </lineage>
</organism>
<dbReference type="SUPFAM" id="SSF52743">
    <property type="entry name" value="Subtilisin-like"/>
    <property type="match status" value="1"/>
</dbReference>
<dbReference type="RefSeq" id="WP_151179414.1">
    <property type="nucleotide sequence ID" value="NZ_CP042906.1"/>
</dbReference>